<accession>A0A1I0JJZ6</accession>
<dbReference type="EMBL" id="FOIO01000058">
    <property type="protein sequence ID" value="SEU09928.1"/>
    <property type="molecule type" value="Genomic_DNA"/>
</dbReference>
<dbReference type="Proteomes" id="UP000182121">
    <property type="component" value="Unassembled WGS sequence"/>
</dbReference>
<reference evidence="1 2" key="1">
    <citation type="submission" date="2016-10" db="EMBL/GenBank/DDBJ databases">
        <authorList>
            <person name="Varghese N."/>
            <person name="Submissions S."/>
        </authorList>
    </citation>
    <scope>NUCLEOTIDE SEQUENCE [LARGE SCALE GENOMIC DNA]</scope>
    <source>
        <strain evidence="1 2">NLAE-zl-C196</strain>
    </source>
</reference>
<proteinExistence type="predicted"/>
<protein>
    <submittedName>
        <fullName evidence="1">Uncharacterized protein</fullName>
    </submittedName>
</protein>
<gene>
    <name evidence="1" type="ORF">SAMN05216521_105816</name>
</gene>
<name>A0A1I0JJZ6_9FIRM</name>
<evidence type="ECO:0000313" key="2">
    <source>
        <dbReference type="Proteomes" id="UP000182121"/>
    </source>
</evidence>
<evidence type="ECO:0000313" key="1">
    <source>
        <dbReference type="EMBL" id="SEU09928.1"/>
    </source>
</evidence>
<sequence length="65" mass="7581">MGQKTSVFAPYFLPISQMTSGFGQMKTEKSEDRQMKQVPALFFIYARFYKQNRRMTGGIRFLCGE</sequence>
<comment type="caution">
    <text evidence="1">The sequence shown here is derived from an EMBL/GenBank/DDBJ whole genome shotgun (WGS) entry which is preliminary data.</text>
</comment>
<organism evidence="1 2">
    <name type="scientific">Enterocloster clostridioformis</name>
    <dbReference type="NCBI Taxonomy" id="1531"/>
    <lineage>
        <taxon>Bacteria</taxon>
        <taxon>Bacillati</taxon>
        <taxon>Bacillota</taxon>
        <taxon>Clostridia</taxon>
        <taxon>Lachnospirales</taxon>
        <taxon>Lachnospiraceae</taxon>
        <taxon>Enterocloster</taxon>
    </lineage>
</organism>
<dbReference type="AlphaFoldDB" id="A0A1I0JJZ6"/>